<dbReference type="PANTHER" id="PTHR46112:SF3">
    <property type="entry name" value="AMINOPEPTIDASE YPDF"/>
    <property type="match status" value="1"/>
</dbReference>
<feature type="domain" description="Creatinase N-terminal" evidence="5">
    <location>
        <begin position="5"/>
        <end position="127"/>
    </location>
</feature>
<dbReference type="InterPro" id="IPR000587">
    <property type="entry name" value="Creatinase_N"/>
</dbReference>
<keyword evidence="6" id="KW-0645">Protease</keyword>
<dbReference type="GO" id="GO:0004177">
    <property type="term" value="F:aminopeptidase activity"/>
    <property type="evidence" value="ECO:0007669"/>
    <property type="project" value="UniProtKB-KW"/>
</dbReference>
<dbReference type="InterPro" id="IPR029149">
    <property type="entry name" value="Creatin/AminoP/Spt16_N"/>
</dbReference>
<name>A0A9D1NTF4_9FIRM</name>
<dbReference type="CDD" id="cd01092">
    <property type="entry name" value="APP-like"/>
    <property type="match status" value="1"/>
</dbReference>
<evidence type="ECO:0000256" key="3">
    <source>
        <dbReference type="ARBA" id="ARBA00022801"/>
    </source>
</evidence>
<dbReference type="Gene3D" id="3.90.230.10">
    <property type="entry name" value="Creatinase/methionine aminopeptidase superfamily"/>
    <property type="match status" value="1"/>
</dbReference>
<dbReference type="PROSITE" id="PS00491">
    <property type="entry name" value="PROLINE_PEPTIDASE"/>
    <property type="match status" value="1"/>
</dbReference>
<comment type="caution">
    <text evidence="6">The sequence shown here is derived from an EMBL/GenBank/DDBJ whole genome shotgun (WGS) entry which is preliminary data.</text>
</comment>
<dbReference type="EMBL" id="DVON01000027">
    <property type="protein sequence ID" value="HIV11735.1"/>
    <property type="molecule type" value="Genomic_DNA"/>
</dbReference>
<dbReference type="PRINTS" id="PR00599">
    <property type="entry name" value="MAPEPTIDASE"/>
</dbReference>
<dbReference type="Pfam" id="PF01321">
    <property type="entry name" value="Creatinase_N"/>
    <property type="match status" value="1"/>
</dbReference>
<dbReference type="GO" id="GO:0008235">
    <property type="term" value="F:metalloexopeptidase activity"/>
    <property type="evidence" value="ECO:0007669"/>
    <property type="project" value="UniProtKB-ARBA"/>
</dbReference>
<accession>A0A9D1NTF4</accession>
<dbReference type="Gene3D" id="3.40.350.10">
    <property type="entry name" value="Creatinase/prolidase N-terminal domain"/>
    <property type="match status" value="1"/>
</dbReference>
<dbReference type="InterPro" id="IPR050659">
    <property type="entry name" value="Peptidase_M24B"/>
</dbReference>
<evidence type="ECO:0000259" key="5">
    <source>
        <dbReference type="Pfam" id="PF01321"/>
    </source>
</evidence>
<keyword evidence="3" id="KW-0378">Hydrolase</keyword>
<dbReference type="SUPFAM" id="SSF55920">
    <property type="entry name" value="Creatinase/aminopeptidase"/>
    <property type="match status" value="1"/>
</dbReference>
<dbReference type="FunFam" id="3.90.230.10:FF:000014">
    <property type="entry name" value="Aminopeptidase P family protein"/>
    <property type="match status" value="1"/>
</dbReference>
<dbReference type="InterPro" id="IPR000994">
    <property type="entry name" value="Pept_M24"/>
</dbReference>
<comment type="similarity">
    <text evidence="1">Belongs to the peptidase M24B family.</text>
</comment>
<sequence length="356" mass="38829">MSQILLDEKNIDAMLITDPYNMRHMSGFRGGEGALYISRTQQVLITDSRYTEQAGKESDFTVIEENMGHKREQILLECIQKEEKVSGFAMGYEDQSLLCAQFDKLKAALPVESWVPLGGSVDALRRIKTEEELEYIARAEAIGDQAFAAVLKKIQPGMTELQLAAELEYEMKKAGAEGTSFSTIVASGLNSSMPHAIPGTKKLEEGDFITMDFGCLVNGYCSDMTRTVVLGKASEKQKEIYQVVLKAQLAALDAIREGVTGKSVDKVARDIIAEAGYGDCFGHGLGHSVGLFIHENPRLSPSDDTVLQAGMTETVEPGIYVPGFGGVRIEDTVVVTKDGHRNLASSPKELIEIPVE</sequence>
<dbReference type="Pfam" id="PF00557">
    <property type="entry name" value="Peptidase_M24"/>
    <property type="match status" value="1"/>
</dbReference>
<reference evidence="6" key="2">
    <citation type="journal article" date="2021" name="PeerJ">
        <title>Extensive microbial diversity within the chicken gut microbiome revealed by metagenomics and culture.</title>
        <authorList>
            <person name="Gilroy R."/>
            <person name="Ravi A."/>
            <person name="Getino M."/>
            <person name="Pursley I."/>
            <person name="Horton D.L."/>
            <person name="Alikhan N.F."/>
            <person name="Baker D."/>
            <person name="Gharbi K."/>
            <person name="Hall N."/>
            <person name="Watson M."/>
            <person name="Adriaenssens E.M."/>
            <person name="Foster-Nyarko E."/>
            <person name="Jarju S."/>
            <person name="Secka A."/>
            <person name="Antonio M."/>
            <person name="Oren A."/>
            <person name="Chaudhuri R.R."/>
            <person name="La Ragione R."/>
            <person name="Hildebrand F."/>
            <person name="Pallen M.J."/>
        </authorList>
    </citation>
    <scope>NUCLEOTIDE SEQUENCE</scope>
    <source>
        <strain evidence="6">ChiBcec2-4451</strain>
    </source>
</reference>
<evidence type="ECO:0000313" key="7">
    <source>
        <dbReference type="Proteomes" id="UP000886723"/>
    </source>
</evidence>
<dbReference type="AlphaFoldDB" id="A0A9D1NTF4"/>
<reference evidence="6" key="1">
    <citation type="submission" date="2020-10" db="EMBL/GenBank/DDBJ databases">
        <authorList>
            <person name="Gilroy R."/>
        </authorList>
    </citation>
    <scope>NUCLEOTIDE SEQUENCE</scope>
    <source>
        <strain evidence="6">ChiBcec2-4451</strain>
    </source>
</reference>
<evidence type="ECO:0000256" key="1">
    <source>
        <dbReference type="ARBA" id="ARBA00008766"/>
    </source>
</evidence>
<dbReference type="PANTHER" id="PTHR46112">
    <property type="entry name" value="AMINOPEPTIDASE"/>
    <property type="match status" value="1"/>
</dbReference>
<dbReference type="InterPro" id="IPR001714">
    <property type="entry name" value="Pept_M24_MAP"/>
</dbReference>
<feature type="domain" description="Peptidase M24" evidence="4">
    <location>
        <begin position="135"/>
        <end position="337"/>
    </location>
</feature>
<evidence type="ECO:0000313" key="6">
    <source>
        <dbReference type="EMBL" id="HIV11735.1"/>
    </source>
</evidence>
<gene>
    <name evidence="6" type="ORF">IAA63_01160</name>
</gene>
<dbReference type="SUPFAM" id="SSF53092">
    <property type="entry name" value="Creatinase/prolidase N-terminal domain"/>
    <property type="match status" value="1"/>
</dbReference>
<dbReference type="Proteomes" id="UP000886723">
    <property type="component" value="Unassembled WGS sequence"/>
</dbReference>
<evidence type="ECO:0000259" key="4">
    <source>
        <dbReference type="Pfam" id="PF00557"/>
    </source>
</evidence>
<dbReference type="GO" id="GO:0046872">
    <property type="term" value="F:metal ion binding"/>
    <property type="evidence" value="ECO:0007669"/>
    <property type="project" value="UniProtKB-KW"/>
</dbReference>
<dbReference type="InterPro" id="IPR036005">
    <property type="entry name" value="Creatinase/aminopeptidase-like"/>
</dbReference>
<evidence type="ECO:0000256" key="2">
    <source>
        <dbReference type="ARBA" id="ARBA00022723"/>
    </source>
</evidence>
<keyword evidence="6" id="KW-0031">Aminopeptidase</keyword>
<organism evidence="6 7">
    <name type="scientific">Candidatus Pullilachnospira stercoravium</name>
    <dbReference type="NCBI Taxonomy" id="2840913"/>
    <lineage>
        <taxon>Bacteria</taxon>
        <taxon>Bacillati</taxon>
        <taxon>Bacillota</taxon>
        <taxon>Clostridia</taxon>
        <taxon>Lachnospirales</taxon>
        <taxon>Lachnospiraceae</taxon>
        <taxon>Lachnospiraceae incertae sedis</taxon>
        <taxon>Candidatus Pullilachnospira</taxon>
    </lineage>
</organism>
<keyword evidence="2" id="KW-0479">Metal-binding</keyword>
<protein>
    <submittedName>
        <fullName evidence="6">Aminopeptidase P family protein</fullName>
    </submittedName>
</protein>
<dbReference type="InterPro" id="IPR001131">
    <property type="entry name" value="Peptidase_M24B_aminopep-P_CS"/>
</dbReference>
<proteinExistence type="inferred from homology"/>